<evidence type="ECO:0000313" key="2">
    <source>
        <dbReference type="EMBL" id="SVD64497.1"/>
    </source>
</evidence>
<dbReference type="CDD" id="cd07313">
    <property type="entry name" value="terB_like_2"/>
    <property type="match status" value="1"/>
</dbReference>
<feature type="domain" description="Co-chaperone DjlA N-terminal" evidence="1">
    <location>
        <begin position="27"/>
        <end position="130"/>
    </location>
</feature>
<dbReference type="AlphaFoldDB" id="A0A382WZY8"/>
<dbReference type="EMBL" id="UINC01163926">
    <property type="protein sequence ID" value="SVD64497.1"/>
    <property type="molecule type" value="Genomic_DNA"/>
</dbReference>
<reference evidence="2" key="1">
    <citation type="submission" date="2018-05" db="EMBL/GenBank/DDBJ databases">
        <authorList>
            <person name="Lanie J.A."/>
            <person name="Ng W.-L."/>
            <person name="Kazmierczak K.M."/>
            <person name="Andrzejewski T.M."/>
            <person name="Davidsen T.M."/>
            <person name="Wayne K.J."/>
            <person name="Tettelin H."/>
            <person name="Glass J.I."/>
            <person name="Rusch D."/>
            <person name="Podicherti R."/>
            <person name="Tsui H.-C.T."/>
            <person name="Winkler M.E."/>
        </authorList>
    </citation>
    <scope>NUCLEOTIDE SEQUENCE</scope>
</reference>
<feature type="non-terminal residue" evidence="2">
    <location>
        <position position="131"/>
    </location>
</feature>
<evidence type="ECO:0000259" key="1">
    <source>
        <dbReference type="Pfam" id="PF05099"/>
    </source>
</evidence>
<accession>A0A382WZY8</accession>
<name>A0A382WZY8_9ZZZZ</name>
<dbReference type="Pfam" id="PF05099">
    <property type="entry name" value="TerB"/>
    <property type="match status" value="1"/>
</dbReference>
<dbReference type="Gene3D" id="1.10.3680.10">
    <property type="entry name" value="TerB-like"/>
    <property type="match status" value="1"/>
</dbReference>
<dbReference type="InterPro" id="IPR029024">
    <property type="entry name" value="TerB-like"/>
</dbReference>
<dbReference type="InterPro" id="IPR007791">
    <property type="entry name" value="DjlA_N"/>
</dbReference>
<organism evidence="2">
    <name type="scientific">marine metagenome</name>
    <dbReference type="NCBI Taxonomy" id="408172"/>
    <lineage>
        <taxon>unclassified sequences</taxon>
        <taxon>metagenomes</taxon>
        <taxon>ecological metagenomes</taxon>
    </lineage>
</organism>
<protein>
    <recommendedName>
        <fullName evidence="1">Co-chaperone DjlA N-terminal domain-containing protein</fullName>
    </recommendedName>
</protein>
<sequence length="131" mass="14950">MIDAIRQFFAEKLETNDSGVHPDHELRLAASALLFEAALSDYDLSNGESALIQTLVREQFKLTTEESAQLHSLAESQAREAIDLHGFTSLINQTWSSEQRVALVEKMWQVVYADGRLDDHELHLMRKIQRL</sequence>
<gene>
    <name evidence="2" type="ORF">METZ01_LOCUS417351</name>
</gene>
<proteinExistence type="predicted"/>
<dbReference type="SUPFAM" id="SSF158682">
    <property type="entry name" value="TerB-like"/>
    <property type="match status" value="1"/>
</dbReference>